<dbReference type="Proteomes" id="UP000198919">
    <property type="component" value="Unassembled WGS sequence"/>
</dbReference>
<evidence type="ECO:0000313" key="1">
    <source>
        <dbReference type="EMBL" id="PHM37419.1"/>
    </source>
</evidence>
<reference evidence="3" key="2">
    <citation type="submission" date="2016-10" db="EMBL/GenBank/DDBJ databases">
        <authorList>
            <person name="Varghese N."/>
            <person name="Submissions S."/>
        </authorList>
    </citation>
    <scope>NUCLEOTIDE SEQUENCE [LARGE SCALE GENOMIC DNA]</scope>
    <source>
        <strain evidence="3">DSM 17908</strain>
    </source>
</reference>
<dbReference type="AlphaFoldDB" id="A0A1I3VN71"/>
<dbReference type="EMBL" id="NITY01000021">
    <property type="protein sequence ID" value="PHM37419.1"/>
    <property type="molecule type" value="Genomic_DNA"/>
</dbReference>
<organism evidence="2 3">
    <name type="scientific">Xenorhabdus mauleonii</name>
    <dbReference type="NCBI Taxonomy" id="351675"/>
    <lineage>
        <taxon>Bacteria</taxon>
        <taxon>Pseudomonadati</taxon>
        <taxon>Pseudomonadota</taxon>
        <taxon>Gammaproteobacteria</taxon>
        <taxon>Enterobacterales</taxon>
        <taxon>Morganellaceae</taxon>
        <taxon>Xenorhabdus</taxon>
    </lineage>
</organism>
<reference evidence="2" key="1">
    <citation type="submission" date="2016-10" db="EMBL/GenBank/DDBJ databases">
        <authorList>
            <person name="de Groot N.N."/>
        </authorList>
    </citation>
    <scope>NUCLEOTIDE SEQUENCE [LARGE SCALE GENOMIC DNA]</scope>
    <source>
        <strain evidence="2">DSM 17908</strain>
    </source>
</reference>
<reference evidence="1 4" key="3">
    <citation type="journal article" date="2017" name="Nat. Microbiol.">
        <title>Natural product diversity associated with the nematode symbionts Photorhabdus and Xenorhabdus.</title>
        <authorList>
            <person name="Tobias N.J."/>
            <person name="Wolff H."/>
            <person name="Djahanschiri B."/>
            <person name="Grundmann F."/>
            <person name="Kronenwerth M."/>
            <person name="Shi Y.M."/>
            <person name="Simonyi S."/>
            <person name="Grun P."/>
            <person name="Shapiro-Ilan D."/>
            <person name="Pidot S.J."/>
            <person name="Stinear T.P."/>
            <person name="Ebersberger I."/>
            <person name="Bode H.B."/>
        </authorList>
    </citation>
    <scope>NUCLEOTIDE SEQUENCE [LARGE SCALE GENOMIC DNA]</scope>
    <source>
        <strain evidence="1 4">DSM 17908</strain>
    </source>
</reference>
<evidence type="ECO:0000313" key="2">
    <source>
        <dbReference type="EMBL" id="SFJ95756.1"/>
    </source>
</evidence>
<dbReference type="Proteomes" id="UP000224607">
    <property type="component" value="Unassembled WGS sequence"/>
</dbReference>
<gene>
    <name evidence="2" type="ORF">SAMN05421680_12144</name>
    <name evidence="1" type="ORF">Xmau_03897</name>
</gene>
<accession>A0A1I3VN71</accession>
<dbReference type="EMBL" id="FORG01000021">
    <property type="protein sequence ID" value="SFJ95756.1"/>
    <property type="molecule type" value="Genomic_DNA"/>
</dbReference>
<keyword evidence="4" id="KW-1185">Reference proteome</keyword>
<name>A0A1I3VN71_9GAMM</name>
<sequence length="30" mass="3454">MQWQLLSSVMNSGTGFLCDFRDIKSEFEAI</sequence>
<evidence type="ECO:0000313" key="4">
    <source>
        <dbReference type="Proteomes" id="UP000224607"/>
    </source>
</evidence>
<proteinExistence type="predicted"/>
<protein>
    <submittedName>
        <fullName evidence="2">Uncharacterized protein</fullName>
    </submittedName>
</protein>
<evidence type="ECO:0000313" key="3">
    <source>
        <dbReference type="Proteomes" id="UP000198919"/>
    </source>
</evidence>